<protein>
    <submittedName>
        <fullName evidence="2">Uncharacterized protein</fullName>
    </submittedName>
</protein>
<name>A0A812K2A6_9DINO</name>
<accession>A0A812K2A6</accession>
<dbReference type="Proteomes" id="UP000601435">
    <property type="component" value="Unassembled WGS sequence"/>
</dbReference>
<feature type="region of interest" description="Disordered" evidence="1">
    <location>
        <begin position="150"/>
        <end position="187"/>
    </location>
</feature>
<gene>
    <name evidence="2" type="ORF">SNEC2469_LOCUS2812</name>
</gene>
<reference evidence="2" key="1">
    <citation type="submission" date="2021-02" db="EMBL/GenBank/DDBJ databases">
        <authorList>
            <person name="Dougan E. K."/>
            <person name="Rhodes N."/>
            <person name="Thang M."/>
            <person name="Chan C."/>
        </authorList>
    </citation>
    <scope>NUCLEOTIDE SEQUENCE</scope>
</reference>
<comment type="caution">
    <text evidence="2">The sequence shown here is derived from an EMBL/GenBank/DDBJ whole genome shotgun (WGS) entry which is preliminary data.</text>
</comment>
<organism evidence="2 3">
    <name type="scientific">Symbiodinium necroappetens</name>
    <dbReference type="NCBI Taxonomy" id="1628268"/>
    <lineage>
        <taxon>Eukaryota</taxon>
        <taxon>Sar</taxon>
        <taxon>Alveolata</taxon>
        <taxon>Dinophyceae</taxon>
        <taxon>Suessiales</taxon>
        <taxon>Symbiodiniaceae</taxon>
        <taxon>Symbiodinium</taxon>
    </lineage>
</organism>
<dbReference type="SUPFAM" id="SSF47676">
    <property type="entry name" value="Conserved domain common to transcription factors TFIIS, elongin A, CRSP70"/>
    <property type="match status" value="1"/>
</dbReference>
<evidence type="ECO:0000256" key="1">
    <source>
        <dbReference type="SAM" id="MobiDB-lite"/>
    </source>
</evidence>
<proteinExistence type="predicted"/>
<dbReference type="Gene3D" id="1.20.930.10">
    <property type="entry name" value="Conserved domain common to transcription factors TFIIS, elongin A, CRSP70"/>
    <property type="match status" value="1"/>
</dbReference>
<dbReference type="OrthoDB" id="433719at2759"/>
<evidence type="ECO:0000313" key="3">
    <source>
        <dbReference type="Proteomes" id="UP000601435"/>
    </source>
</evidence>
<dbReference type="EMBL" id="CAJNJA010007142">
    <property type="protein sequence ID" value="CAE7220865.1"/>
    <property type="molecule type" value="Genomic_DNA"/>
</dbReference>
<dbReference type="AlphaFoldDB" id="A0A812K2A6"/>
<sequence>MPSKRILKRWQSEATRRRRAALAKYRQGLNGKWESNAKKALAKRVKQKSLRIGPLLARCKAAQDASLERNLAKAHKLVKVLQEADQDVLSQLVPQLESLPVTAALLRRTLIPKFLRETACKFPSIKSKVTPIIQKWREIYVKDRARQIGQKKEAFKRSRKGTPATSQSRPDLPLEPEPTQPTEPADD</sequence>
<dbReference type="InterPro" id="IPR035441">
    <property type="entry name" value="TFIIS/LEDGF_dom_sf"/>
</dbReference>
<keyword evidence="3" id="KW-1185">Reference proteome</keyword>
<evidence type="ECO:0000313" key="2">
    <source>
        <dbReference type="EMBL" id="CAE7220865.1"/>
    </source>
</evidence>